<feature type="region of interest" description="Disordered" evidence="4">
    <location>
        <begin position="57"/>
        <end position="101"/>
    </location>
</feature>
<sequence length="445" mass="48706">MRSFCWYGYSLIGICTAIGGTSGQGFTFREAQNPVIVIGHYPYGGFSQPQYFQSEASVSSRSATIDQRRDDPNDPYKTGGGLPQLGPIVNGGLQRDPPAPGDAAPGQCICVPFYQCTEGHINEDGSGILDSRTKSPPQTEIPLDGLLGGDANCPGIDQVCCKEPRGAHQTDHISFSCGIRNDNGINSRILQKHSVGEAEFGEWPWQAAVLKNENDQVRFECGGTLVSDRHVLTVAHCVYKAREMGSPLVVRLGEWDTKSEVEFYPHADYLVKDIIIHPNFRNASLWNDLAILEVDGPVKFQPHIQPICLPNPGESYEGHECVVTGWGKNAYRTGSYSNIMKEVKVPVIENVNCQEKLRRTRLGPYFKLNEGFICAGSKEGEDSCKGDGGGPLSCYRHDGRYALAGLVSWGIDCGSKDVPGVYVRISKYLEWIAHSTGKPISSFNP</sequence>
<dbReference type="PANTHER" id="PTHR24258:SF116">
    <property type="entry name" value="FI16631P1-RELATED"/>
    <property type="match status" value="1"/>
</dbReference>
<dbReference type="PROSITE" id="PS50240">
    <property type="entry name" value="TRYPSIN_DOM"/>
    <property type="match status" value="1"/>
</dbReference>
<dbReference type="InterPro" id="IPR001314">
    <property type="entry name" value="Peptidase_S1A"/>
</dbReference>
<evidence type="ECO:0000256" key="2">
    <source>
        <dbReference type="ARBA" id="ARBA00022525"/>
    </source>
</evidence>
<dbReference type="AlphaFoldDB" id="A0A1V9XGK8"/>
<dbReference type="Pfam" id="PF18322">
    <property type="entry name" value="CLIP_1"/>
    <property type="match status" value="1"/>
</dbReference>
<evidence type="ECO:0000256" key="3">
    <source>
        <dbReference type="ARBA" id="ARBA00023157"/>
    </source>
</evidence>
<keyword evidence="2" id="KW-0964">Secreted</keyword>
<dbReference type="Gene3D" id="2.40.10.10">
    <property type="entry name" value="Trypsin-like serine proteases"/>
    <property type="match status" value="1"/>
</dbReference>
<dbReference type="GO" id="GO:0005576">
    <property type="term" value="C:extracellular region"/>
    <property type="evidence" value="ECO:0007669"/>
    <property type="project" value="UniProtKB-SubCell"/>
</dbReference>
<dbReference type="Proteomes" id="UP000192247">
    <property type="component" value="Unassembled WGS sequence"/>
</dbReference>
<dbReference type="InterPro" id="IPR001254">
    <property type="entry name" value="Trypsin_dom"/>
</dbReference>
<dbReference type="FunFam" id="2.40.10.10:FF:000038">
    <property type="entry name" value="Serine protease"/>
    <property type="match status" value="1"/>
</dbReference>
<dbReference type="InterPro" id="IPR041515">
    <property type="entry name" value="PPAF-2-like_Clip"/>
</dbReference>
<evidence type="ECO:0000256" key="4">
    <source>
        <dbReference type="SAM" id="MobiDB-lite"/>
    </source>
</evidence>
<dbReference type="PRINTS" id="PR00722">
    <property type="entry name" value="CHYMOTRYPSIN"/>
</dbReference>
<evidence type="ECO:0000259" key="5">
    <source>
        <dbReference type="PROSITE" id="PS50240"/>
    </source>
</evidence>
<dbReference type="SUPFAM" id="SSF50494">
    <property type="entry name" value="Trypsin-like serine proteases"/>
    <property type="match status" value="1"/>
</dbReference>
<protein>
    <submittedName>
        <fullName evidence="6">Serine proteinase stubble-like</fullName>
    </submittedName>
</protein>
<accession>A0A1V9XGK8</accession>
<dbReference type="STRING" id="418985.A0A1V9XGK8"/>
<proteinExistence type="predicted"/>
<dbReference type="EMBL" id="MNPL01011670">
    <property type="protein sequence ID" value="OQR72492.1"/>
    <property type="molecule type" value="Genomic_DNA"/>
</dbReference>
<evidence type="ECO:0000256" key="1">
    <source>
        <dbReference type="ARBA" id="ARBA00004613"/>
    </source>
</evidence>
<dbReference type="PANTHER" id="PTHR24258">
    <property type="entry name" value="SERINE PROTEASE-RELATED"/>
    <property type="match status" value="1"/>
</dbReference>
<dbReference type="CDD" id="cd00190">
    <property type="entry name" value="Tryp_SPc"/>
    <property type="match status" value="1"/>
</dbReference>
<dbReference type="OrthoDB" id="5949700at2759"/>
<dbReference type="InterPro" id="IPR043504">
    <property type="entry name" value="Peptidase_S1_PA_chymotrypsin"/>
</dbReference>
<dbReference type="SMART" id="SM00020">
    <property type="entry name" value="Tryp_SPc"/>
    <property type="match status" value="1"/>
</dbReference>
<organism evidence="6 7">
    <name type="scientific">Tropilaelaps mercedesae</name>
    <dbReference type="NCBI Taxonomy" id="418985"/>
    <lineage>
        <taxon>Eukaryota</taxon>
        <taxon>Metazoa</taxon>
        <taxon>Ecdysozoa</taxon>
        <taxon>Arthropoda</taxon>
        <taxon>Chelicerata</taxon>
        <taxon>Arachnida</taxon>
        <taxon>Acari</taxon>
        <taxon>Parasitiformes</taxon>
        <taxon>Mesostigmata</taxon>
        <taxon>Gamasina</taxon>
        <taxon>Dermanyssoidea</taxon>
        <taxon>Laelapidae</taxon>
        <taxon>Tropilaelaps</taxon>
    </lineage>
</organism>
<dbReference type="InterPro" id="IPR009003">
    <property type="entry name" value="Peptidase_S1_PA"/>
</dbReference>
<gene>
    <name evidence="6" type="ORF">BIW11_01294</name>
</gene>
<keyword evidence="3" id="KW-1015">Disulfide bond</keyword>
<dbReference type="FunCoup" id="A0A1V9XGK8">
    <property type="interactions" value="24"/>
</dbReference>
<comment type="caution">
    <text evidence="6">The sequence shown here is derived from an EMBL/GenBank/DDBJ whole genome shotgun (WGS) entry which is preliminary data.</text>
</comment>
<name>A0A1V9XGK8_9ACAR</name>
<dbReference type="GO" id="GO:0004252">
    <property type="term" value="F:serine-type endopeptidase activity"/>
    <property type="evidence" value="ECO:0007669"/>
    <property type="project" value="InterPro"/>
</dbReference>
<comment type="subcellular location">
    <subcellularLocation>
        <location evidence="1">Secreted</location>
    </subcellularLocation>
</comment>
<evidence type="ECO:0000313" key="6">
    <source>
        <dbReference type="EMBL" id="OQR72492.1"/>
    </source>
</evidence>
<dbReference type="GO" id="GO:0006508">
    <property type="term" value="P:proteolysis"/>
    <property type="evidence" value="ECO:0007669"/>
    <property type="project" value="InterPro"/>
</dbReference>
<dbReference type="Pfam" id="PF00089">
    <property type="entry name" value="Trypsin"/>
    <property type="match status" value="1"/>
</dbReference>
<reference evidence="6 7" key="1">
    <citation type="journal article" date="2017" name="Gigascience">
        <title>Draft genome of the honey bee ectoparasitic mite, Tropilaelaps mercedesae, is shaped by the parasitic life history.</title>
        <authorList>
            <person name="Dong X."/>
            <person name="Armstrong S.D."/>
            <person name="Xia D."/>
            <person name="Makepeace B.L."/>
            <person name="Darby A.C."/>
            <person name="Kadowaki T."/>
        </authorList>
    </citation>
    <scope>NUCLEOTIDE SEQUENCE [LARGE SCALE GENOMIC DNA]</scope>
    <source>
        <strain evidence="6">Wuxi-XJTLU</strain>
    </source>
</reference>
<feature type="domain" description="Peptidase S1" evidence="5">
    <location>
        <begin position="189"/>
        <end position="437"/>
    </location>
</feature>
<dbReference type="InParanoid" id="A0A1V9XGK8"/>
<evidence type="ECO:0000313" key="7">
    <source>
        <dbReference type="Proteomes" id="UP000192247"/>
    </source>
</evidence>
<keyword evidence="7" id="KW-1185">Reference proteome</keyword>